<dbReference type="PANTHER" id="PTHR40621">
    <property type="entry name" value="TRANSCRIPTION FACTOR KAPC-RELATED"/>
    <property type="match status" value="1"/>
</dbReference>
<comment type="subcellular location">
    <subcellularLocation>
        <location evidence="1">Nucleus</location>
    </subcellularLocation>
</comment>
<feature type="compositionally biased region" description="Basic and acidic residues" evidence="3">
    <location>
        <begin position="370"/>
        <end position="380"/>
    </location>
</feature>
<dbReference type="PANTHER" id="PTHR40621:SF9">
    <property type="entry name" value="MEAB PROTEIN"/>
    <property type="match status" value="1"/>
</dbReference>
<feature type="region of interest" description="Disordered" evidence="3">
    <location>
        <begin position="319"/>
        <end position="380"/>
    </location>
</feature>
<dbReference type="CDD" id="cd14688">
    <property type="entry name" value="bZIP_YAP"/>
    <property type="match status" value="1"/>
</dbReference>
<dbReference type="STRING" id="73230.A0A2B7Z485"/>
<dbReference type="SUPFAM" id="SSF57959">
    <property type="entry name" value="Leucine zipper domain"/>
    <property type="match status" value="1"/>
</dbReference>
<feature type="compositionally biased region" description="Polar residues" evidence="3">
    <location>
        <begin position="216"/>
        <end position="225"/>
    </location>
</feature>
<feature type="compositionally biased region" description="Low complexity" evidence="3">
    <location>
        <begin position="351"/>
        <end position="361"/>
    </location>
</feature>
<dbReference type="AlphaFoldDB" id="A0A2B7Z485"/>
<evidence type="ECO:0000313" key="6">
    <source>
        <dbReference type="Proteomes" id="UP000226031"/>
    </source>
</evidence>
<dbReference type="VEuPathDB" id="FungiDB:EMCG_07551"/>
<feature type="compositionally biased region" description="Polar residues" evidence="3">
    <location>
        <begin position="160"/>
        <end position="177"/>
    </location>
</feature>
<feature type="compositionally biased region" description="Basic and acidic residues" evidence="3">
    <location>
        <begin position="14"/>
        <end position="23"/>
    </location>
</feature>
<evidence type="ECO:0000256" key="2">
    <source>
        <dbReference type="ARBA" id="ARBA00023242"/>
    </source>
</evidence>
<dbReference type="GO" id="GO:0090575">
    <property type="term" value="C:RNA polymerase II transcription regulator complex"/>
    <property type="evidence" value="ECO:0007669"/>
    <property type="project" value="TreeGrafter"/>
</dbReference>
<dbReference type="VEuPathDB" id="FungiDB:EMCG_07552"/>
<dbReference type="GO" id="GO:0000976">
    <property type="term" value="F:transcription cis-regulatory region binding"/>
    <property type="evidence" value="ECO:0007669"/>
    <property type="project" value="InterPro"/>
</dbReference>
<reference evidence="5 6" key="1">
    <citation type="submission" date="2017-10" db="EMBL/GenBank/DDBJ databases">
        <title>Comparative genomics in systemic dimorphic fungi from Ajellomycetaceae.</title>
        <authorList>
            <person name="Munoz J.F."/>
            <person name="Mcewen J.G."/>
            <person name="Clay O.K."/>
            <person name="Cuomo C.A."/>
        </authorList>
    </citation>
    <scope>NUCLEOTIDE SEQUENCE [LARGE SCALE GENOMIC DNA]</scope>
    <source>
        <strain evidence="5 6">UAMH4076</strain>
    </source>
</reference>
<dbReference type="EMBL" id="PDND01000493">
    <property type="protein sequence ID" value="PGH28395.1"/>
    <property type="molecule type" value="Genomic_DNA"/>
</dbReference>
<feature type="compositionally biased region" description="Acidic residues" evidence="3">
    <location>
        <begin position="319"/>
        <end position="330"/>
    </location>
</feature>
<evidence type="ECO:0000256" key="1">
    <source>
        <dbReference type="ARBA" id="ARBA00004123"/>
    </source>
</evidence>
<evidence type="ECO:0000313" key="5">
    <source>
        <dbReference type="EMBL" id="PGH28395.1"/>
    </source>
</evidence>
<comment type="caution">
    <text evidence="5">The sequence shown here is derived from an EMBL/GenBank/DDBJ whole genome shotgun (WGS) entry which is preliminary data.</text>
</comment>
<proteinExistence type="predicted"/>
<dbReference type="Proteomes" id="UP000226031">
    <property type="component" value="Unassembled WGS sequence"/>
</dbReference>
<dbReference type="InterPro" id="IPR004827">
    <property type="entry name" value="bZIP"/>
</dbReference>
<protein>
    <recommendedName>
        <fullName evidence="4">BZIP domain-containing protein</fullName>
    </recommendedName>
</protein>
<dbReference type="GO" id="GO:0001228">
    <property type="term" value="F:DNA-binding transcription activator activity, RNA polymerase II-specific"/>
    <property type="evidence" value="ECO:0007669"/>
    <property type="project" value="TreeGrafter"/>
</dbReference>
<accession>A0A2B7Z485</accession>
<feature type="region of interest" description="Disordered" evidence="3">
    <location>
        <begin position="146"/>
        <end position="306"/>
    </location>
</feature>
<feature type="compositionally biased region" description="Low complexity" evidence="3">
    <location>
        <begin position="24"/>
        <end position="41"/>
    </location>
</feature>
<feature type="compositionally biased region" description="Low complexity" evidence="3">
    <location>
        <begin position="288"/>
        <end position="306"/>
    </location>
</feature>
<evidence type="ECO:0000256" key="3">
    <source>
        <dbReference type="SAM" id="MobiDB-lite"/>
    </source>
</evidence>
<keyword evidence="2" id="KW-0539">Nucleus</keyword>
<feature type="domain" description="BZIP" evidence="4">
    <location>
        <begin position="71"/>
        <end position="85"/>
    </location>
</feature>
<dbReference type="Gene3D" id="1.20.5.170">
    <property type="match status" value="1"/>
</dbReference>
<organism evidence="5 6">
    <name type="scientific">[Emmonsia] crescens</name>
    <dbReference type="NCBI Taxonomy" id="73230"/>
    <lineage>
        <taxon>Eukaryota</taxon>
        <taxon>Fungi</taxon>
        <taxon>Dikarya</taxon>
        <taxon>Ascomycota</taxon>
        <taxon>Pezizomycotina</taxon>
        <taxon>Eurotiomycetes</taxon>
        <taxon>Eurotiomycetidae</taxon>
        <taxon>Onygenales</taxon>
        <taxon>Ajellomycetaceae</taxon>
        <taxon>Emergomyces</taxon>
    </lineage>
</organism>
<gene>
    <name evidence="5" type="ORF">GX50_08868</name>
</gene>
<evidence type="ECO:0000259" key="4">
    <source>
        <dbReference type="PROSITE" id="PS00036"/>
    </source>
</evidence>
<keyword evidence="6" id="KW-1185">Reference proteome</keyword>
<feature type="region of interest" description="Disordered" evidence="3">
    <location>
        <begin position="1"/>
        <end position="82"/>
    </location>
</feature>
<feature type="compositionally biased region" description="Low complexity" evidence="3">
    <location>
        <begin position="242"/>
        <end position="254"/>
    </location>
</feature>
<feature type="compositionally biased region" description="Low complexity" evidence="3">
    <location>
        <begin position="267"/>
        <end position="276"/>
    </location>
</feature>
<dbReference type="InterPro" id="IPR050936">
    <property type="entry name" value="AP-1-like"/>
</dbReference>
<feature type="compositionally biased region" description="Polar residues" evidence="3">
    <location>
        <begin position="1"/>
        <end position="12"/>
    </location>
</feature>
<dbReference type="SMART" id="SM00338">
    <property type="entry name" value="BRLZ"/>
    <property type="match status" value="1"/>
</dbReference>
<dbReference type="PROSITE" id="PS00036">
    <property type="entry name" value="BZIP_BASIC"/>
    <property type="match status" value="1"/>
</dbReference>
<name>A0A2B7Z485_9EURO</name>
<sequence>MGSVVNVSQINSRDGMRMEEVIPKSEPNPEGSSSSSVSTPEPDGETVVQDAAQRQKRKGGRKPIYATSEERKQRNRQAQAAFRERRTEYIKQLETTIKHNEETLQSLQQSHRSAADECLMLRYKNSLLERILLEKGIDVQAELRLKSGSPNMPPAKPARQSISQNSPLSRTAINRQSVNRHKVGMPQKLDQSNISQAHREDSYTMRSPQLHPTPISHVSSPSTAKSPGFGLQGGMSPPGAEIQPQQQQNIPQLRQHQRPPILPPPGSYSSSNGNNGHRPISVPPSDPATPTTAAHPNASSANAVNPNGMEQEYDAQADMVDDEPDPDDSTEGASYTPDYHEPSIPPRRARAQQNAQRGVAASAATVAMPHSEEAEGFGRGDSFFDHFDPMLDDPFGLTASMHFQTPFSYTQNHARP</sequence>
<dbReference type="InterPro" id="IPR046347">
    <property type="entry name" value="bZIP_sf"/>
</dbReference>